<dbReference type="Proteomes" id="UP000006968">
    <property type="component" value="Chromosome V"/>
</dbReference>
<feature type="compositionally biased region" description="Basic and acidic residues" evidence="1">
    <location>
        <begin position="1"/>
        <end position="18"/>
    </location>
</feature>
<evidence type="ECO:0000313" key="2">
    <source>
        <dbReference type="EMBL" id="EJS44048.1"/>
    </source>
</evidence>
<protein>
    <submittedName>
        <fullName evidence="2">YER034W</fullName>
    </submittedName>
</protein>
<feature type="compositionally biased region" description="Basic and acidic residues" evidence="1">
    <location>
        <begin position="26"/>
        <end position="42"/>
    </location>
</feature>
<feature type="compositionally biased region" description="Polar residues" evidence="1">
    <location>
        <begin position="165"/>
        <end position="178"/>
    </location>
</feature>
<feature type="compositionally biased region" description="Acidic residues" evidence="1">
    <location>
        <begin position="43"/>
        <end position="57"/>
    </location>
</feature>
<comment type="caution">
    <text evidence="2">The sequence shown here is derived from an EMBL/GenBank/DDBJ whole genome shotgun (WGS) entry which is preliminary data.</text>
</comment>
<reference evidence="2 3" key="1">
    <citation type="journal article" date="2013" name="BMC Genomics">
        <title>High quality de novo sequencing and assembly of the Saccharomyces arboricolus genome.</title>
        <authorList>
            <person name="Liti G."/>
            <person name="Nguyen Ba A.N."/>
            <person name="Blythe M."/>
            <person name="Mueller C.A."/>
            <person name="Bergstroem A."/>
            <person name="Cubillos F.A."/>
            <person name="Dafhnis-Calas F."/>
            <person name="Khoshraftar S."/>
            <person name="Malla S."/>
            <person name="Mehta N."/>
            <person name="Siow C.C."/>
            <person name="Warringer J."/>
            <person name="Moses A.M."/>
            <person name="Louis E.J."/>
            <person name="Nieduszynski C.A."/>
        </authorList>
    </citation>
    <scope>NUCLEOTIDE SEQUENCE [LARGE SCALE GENOMIC DNA]</scope>
    <source>
        <strain evidence="3">H-6 / AS 2.3317 / CBS 10644</strain>
    </source>
</reference>
<evidence type="ECO:0000313" key="3">
    <source>
        <dbReference type="Proteomes" id="UP000006968"/>
    </source>
</evidence>
<accession>J8Q302</accession>
<keyword evidence="3" id="KW-1185">Reference proteome</keyword>
<dbReference type="OrthoDB" id="4069039at2759"/>
<feature type="compositionally biased region" description="Low complexity" evidence="1">
    <location>
        <begin position="146"/>
        <end position="160"/>
    </location>
</feature>
<feature type="region of interest" description="Disordered" evidence="1">
    <location>
        <begin position="1"/>
        <end position="84"/>
    </location>
</feature>
<name>J8Q302_SACAR</name>
<dbReference type="InterPro" id="IPR035303">
    <property type="entry name" value="DUF5364"/>
</dbReference>
<dbReference type="EMBL" id="ALIE01000054">
    <property type="protein sequence ID" value="EJS44048.1"/>
    <property type="molecule type" value="Genomic_DNA"/>
</dbReference>
<sequence>MDAFSLKKDNRKKFQDKQKLKRKHATPSDRKYRVLNRQKEEAAIEDQNLDQEQDQDQEQPALKSNEDRYYEDPALAFDDPSTAETNAEVNKVLKGVLRSRVEQGDGSPGDNLGANTNSALKIKDLKQMDAAELNRWLGRENKENTTRTGTAAASAAAATTPPVKNEQNSACQKTTSLSDYLPEELETDQDFLDGLL</sequence>
<gene>
    <name evidence="2" type="ORF">SU7_0859</name>
</gene>
<proteinExistence type="predicted"/>
<organism evidence="2 3">
    <name type="scientific">Saccharomyces arboricola (strain H-6 / AS 2.3317 / CBS 10644)</name>
    <name type="common">Yeast</name>
    <dbReference type="NCBI Taxonomy" id="1160507"/>
    <lineage>
        <taxon>Eukaryota</taxon>
        <taxon>Fungi</taxon>
        <taxon>Dikarya</taxon>
        <taxon>Ascomycota</taxon>
        <taxon>Saccharomycotina</taxon>
        <taxon>Saccharomycetes</taxon>
        <taxon>Saccharomycetales</taxon>
        <taxon>Saccharomycetaceae</taxon>
        <taxon>Saccharomyces</taxon>
    </lineage>
</organism>
<dbReference type="HOGENOM" id="CLU_125618_0_0_1"/>
<feature type="region of interest" description="Disordered" evidence="1">
    <location>
        <begin position="139"/>
        <end position="184"/>
    </location>
</feature>
<dbReference type="Pfam" id="PF17322">
    <property type="entry name" value="DUF5364"/>
    <property type="match status" value="1"/>
</dbReference>
<dbReference type="AlphaFoldDB" id="J8Q302"/>
<evidence type="ECO:0000256" key="1">
    <source>
        <dbReference type="SAM" id="MobiDB-lite"/>
    </source>
</evidence>